<reference evidence="1" key="1">
    <citation type="submission" date="2022-08" db="UniProtKB">
        <authorList>
            <consortium name="EnsemblMetazoa"/>
        </authorList>
    </citation>
    <scope>IDENTIFICATION</scope>
    <source>
        <strain evidence="1">05x7-T-G4-1.051#20</strain>
    </source>
</reference>
<accession>A0A8W8JIK7</accession>
<name>A0A8W8JIK7_MAGGI</name>
<keyword evidence="2" id="KW-1185">Reference proteome</keyword>
<sequence>MVVDFCFVETTHMNRAERFTKKDKCKDSTPEKVRTCPQGEADIQERARMMKCDSYPECHGEELVYHCVRFITDLVEVCAPNLRIVCDHKSGGCCAVFEEGLGRVIVDPNSHCQDCPWHYHSNETSKYSACVQAPQTPTSSTEHRVTVRETNISNEFAKSTVSLPENITDFTR</sequence>
<dbReference type="AlphaFoldDB" id="A0A8W8JIK7"/>
<organism evidence="1 2">
    <name type="scientific">Magallana gigas</name>
    <name type="common">Pacific oyster</name>
    <name type="synonym">Crassostrea gigas</name>
    <dbReference type="NCBI Taxonomy" id="29159"/>
    <lineage>
        <taxon>Eukaryota</taxon>
        <taxon>Metazoa</taxon>
        <taxon>Spiralia</taxon>
        <taxon>Lophotrochozoa</taxon>
        <taxon>Mollusca</taxon>
        <taxon>Bivalvia</taxon>
        <taxon>Autobranchia</taxon>
        <taxon>Pteriomorphia</taxon>
        <taxon>Ostreida</taxon>
        <taxon>Ostreoidea</taxon>
        <taxon>Ostreidae</taxon>
        <taxon>Magallana</taxon>
    </lineage>
</organism>
<evidence type="ECO:0000313" key="1">
    <source>
        <dbReference type="EnsemblMetazoa" id="G19367.1:cds"/>
    </source>
</evidence>
<evidence type="ECO:0000313" key="2">
    <source>
        <dbReference type="Proteomes" id="UP000005408"/>
    </source>
</evidence>
<dbReference type="Proteomes" id="UP000005408">
    <property type="component" value="Unassembled WGS sequence"/>
</dbReference>
<protein>
    <submittedName>
        <fullName evidence="1">Uncharacterized protein</fullName>
    </submittedName>
</protein>
<proteinExistence type="predicted"/>
<dbReference type="EnsemblMetazoa" id="G19367.1">
    <property type="protein sequence ID" value="G19367.1:cds"/>
    <property type="gene ID" value="G19367"/>
</dbReference>